<dbReference type="Proteomes" id="UP000638981">
    <property type="component" value="Unassembled WGS sequence"/>
</dbReference>
<organism evidence="2 3">
    <name type="scientific">Neogemmobacter tilapiae</name>
    <dbReference type="NCBI Taxonomy" id="875041"/>
    <lineage>
        <taxon>Bacteria</taxon>
        <taxon>Pseudomonadati</taxon>
        <taxon>Pseudomonadota</taxon>
        <taxon>Alphaproteobacteria</taxon>
        <taxon>Rhodobacterales</taxon>
        <taxon>Paracoccaceae</taxon>
        <taxon>Neogemmobacter</taxon>
    </lineage>
</organism>
<dbReference type="Pfam" id="PF05656">
    <property type="entry name" value="DUF805"/>
    <property type="match status" value="1"/>
</dbReference>
<feature type="transmembrane region" description="Helical" evidence="1">
    <location>
        <begin position="110"/>
        <end position="130"/>
    </location>
</feature>
<evidence type="ECO:0000313" key="3">
    <source>
        <dbReference type="Proteomes" id="UP000638981"/>
    </source>
</evidence>
<feature type="transmembrane region" description="Helical" evidence="1">
    <location>
        <begin position="80"/>
        <end position="98"/>
    </location>
</feature>
<keyword evidence="1" id="KW-1133">Transmembrane helix</keyword>
<proteinExistence type="predicted"/>
<dbReference type="AlphaFoldDB" id="A0A918TMP2"/>
<name>A0A918TMP2_9RHOB</name>
<dbReference type="PANTHER" id="PTHR34980">
    <property type="entry name" value="INNER MEMBRANE PROTEIN-RELATED-RELATED"/>
    <property type="match status" value="1"/>
</dbReference>
<sequence length="150" mass="16900">MMNAIDAIRTGFAKSFQFSGRAGRAEFWWFYCLCSILIRAISAYTQHEIWQSPRLLVAIYLTFAWVAAGVRRIHDIGRSAHLFAVGAVASVLLAPMALNLSRDNPIDASAAQWLCFVLMWAITFYLYWYLISPSQPGPNKYGPNPHEVPS</sequence>
<dbReference type="GO" id="GO:0005886">
    <property type="term" value="C:plasma membrane"/>
    <property type="evidence" value="ECO:0007669"/>
    <property type="project" value="TreeGrafter"/>
</dbReference>
<reference evidence="2" key="2">
    <citation type="submission" date="2020-09" db="EMBL/GenBank/DDBJ databases">
        <authorList>
            <person name="Sun Q."/>
            <person name="Kim S."/>
        </authorList>
    </citation>
    <scope>NUCLEOTIDE SEQUENCE</scope>
    <source>
        <strain evidence="2">KCTC 23310</strain>
    </source>
</reference>
<keyword evidence="1" id="KW-0812">Transmembrane</keyword>
<reference evidence="2" key="1">
    <citation type="journal article" date="2014" name="Int. J. Syst. Evol. Microbiol.">
        <title>Complete genome sequence of Corynebacterium casei LMG S-19264T (=DSM 44701T), isolated from a smear-ripened cheese.</title>
        <authorList>
            <consortium name="US DOE Joint Genome Institute (JGI-PGF)"/>
            <person name="Walter F."/>
            <person name="Albersmeier A."/>
            <person name="Kalinowski J."/>
            <person name="Ruckert C."/>
        </authorList>
    </citation>
    <scope>NUCLEOTIDE SEQUENCE</scope>
    <source>
        <strain evidence="2">KCTC 23310</strain>
    </source>
</reference>
<keyword evidence="1" id="KW-0472">Membrane</keyword>
<evidence type="ECO:0008006" key="4">
    <source>
        <dbReference type="Google" id="ProtNLM"/>
    </source>
</evidence>
<gene>
    <name evidence="2" type="ORF">GCM10007315_14390</name>
</gene>
<dbReference type="InterPro" id="IPR008523">
    <property type="entry name" value="DUF805"/>
</dbReference>
<dbReference type="EMBL" id="BMYJ01000004">
    <property type="protein sequence ID" value="GHC52921.1"/>
    <property type="molecule type" value="Genomic_DNA"/>
</dbReference>
<protein>
    <recommendedName>
        <fullName evidence="4">DUF805 domain-containing protein</fullName>
    </recommendedName>
</protein>
<feature type="transmembrane region" description="Helical" evidence="1">
    <location>
        <begin position="27"/>
        <end position="45"/>
    </location>
</feature>
<feature type="transmembrane region" description="Helical" evidence="1">
    <location>
        <begin position="51"/>
        <end position="68"/>
    </location>
</feature>
<accession>A0A918TMP2</accession>
<comment type="caution">
    <text evidence="2">The sequence shown here is derived from an EMBL/GenBank/DDBJ whole genome shotgun (WGS) entry which is preliminary data.</text>
</comment>
<evidence type="ECO:0000256" key="1">
    <source>
        <dbReference type="SAM" id="Phobius"/>
    </source>
</evidence>
<keyword evidence="3" id="KW-1185">Reference proteome</keyword>
<evidence type="ECO:0000313" key="2">
    <source>
        <dbReference type="EMBL" id="GHC52921.1"/>
    </source>
</evidence>
<dbReference type="PANTHER" id="PTHR34980:SF2">
    <property type="entry name" value="INNER MEMBRANE PROTEIN YHAH-RELATED"/>
    <property type="match status" value="1"/>
</dbReference>